<dbReference type="Gene3D" id="3.40.50.880">
    <property type="match status" value="1"/>
</dbReference>
<dbReference type="PANTHER" id="PTHR40469:SF2">
    <property type="entry name" value="GALACTOSE-BINDING DOMAIN-LIKE SUPERFAMILY PROTEIN"/>
    <property type="match status" value="1"/>
</dbReference>
<evidence type="ECO:0000259" key="2">
    <source>
        <dbReference type="Pfam" id="PF06283"/>
    </source>
</evidence>
<gene>
    <name evidence="3" type="ORF">OF122_04965</name>
</gene>
<protein>
    <submittedName>
        <fullName evidence="3">ThuA domain-containing protein</fullName>
    </submittedName>
</protein>
<dbReference type="InterPro" id="IPR029010">
    <property type="entry name" value="ThuA-like"/>
</dbReference>
<accession>A0ABY6IUY8</accession>
<proteinExistence type="predicted"/>
<feature type="signal peptide" evidence="1">
    <location>
        <begin position="1"/>
        <end position="25"/>
    </location>
</feature>
<keyword evidence="4" id="KW-1185">Reference proteome</keyword>
<dbReference type="SUPFAM" id="SSF52317">
    <property type="entry name" value="Class I glutamine amidotransferase-like"/>
    <property type="match status" value="1"/>
</dbReference>
<feature type="domain" description="ThuA-like" evidence="2">
    <location>
        <begin position="63"/>
        <end position="285"/>
    </location>
</feature>
<organism evidence="3 4">
    <name type="scientific">Pelagibacterium flavum</name>
    <dbReference type="NCBI Taxonomy" id="2984530"/>
    <lineage>
        <taxon>Bacteria</taxon>
        <taxon>Pseudomonadati</taxon>
        <taxon>Pseudomonadota</taxon>
        <taxon>Alphaproteobacteria</taxon>
        <taxon>Hyphomicrobiales</taxon>
        <taxon>Devosiaceae</taxon>
        <taxon>Pelagibacterium</taxon>
    </lineage>
</organism>
<evidence type="ECO:0000256" key="1">
    <source>
        <dbReference type="SAM" id="SignalP"/>
    </source>
</evidence>
<dbReference type="PANTHER" id="PTHR40469">
    <property type="entry name" value="SECRETED GLYCOSYL HYDROLASE"/>
    <property type="match status" value="1"/>
</dbReference>
<dbReference type="InterPro" id="IPR029062">
    <property type="entry name" value="Class_I_gatase-like"/>
</dbReference>
<reference evidence="3" key="1">
    <citation type="submission" date="2022-10" db="EMBL/GenBank/DDBJ databases">
        <title>YIM 151497 complete genome.</title>
        <authorList>
            <person name="Chen X."/>
        </authorList>
    </citation>
    <scope>NUCLEOTIDE SEQUENCE</scope>
    <source>
        <strain evidence="3">YIM 151497</strain>
    </source>
</reference>
<evidence type="ECO:0000313" key="4">
    <source>
        <dbReference type="Proteomes" id="UP001163882"/>
    </source>
</evidence>
<name>A0ABY6IUY8_9HYPH</name>
<dbReference type="Pfam" id="PF06283">
    <property type="entry name" value="ThuA"/>
    <property type="match status" value="1"/>
</dbReference>
<evidence type="ECO:0000313" key="3">
    <source>
        <dbReference type="EMBL" id="UYQ73117.1"/>
    </source>
</evidence>
<dbReference type="EMBL" id="CP107716">
    <property type="protein sequence ID" value="UYQ73117.1"/>
    <property type="molecule type" value="Genomic_DNA"/>
</dbReference>
<keyword evidence="1" id="KW-0732">Signal</keyword>
<feature type="chain" id="PRO_5046292406" evidence="1">
    <location>
        <begin position="26"/>
        <end position="297"/>
    </location>
</feature>
<dbReference type="RefSeq" id="WP_264226706.1">
    <property type="nucleotide sequence ID" value="NZ_CP107716.1"/>
</dbReference>
<dbReference type="Proteomes" id="UP001163882">
    <property type="component" value="Chromosome"/>
</dbReference>
<sequence length="297" mass="32827">MTKLFARLAGAATVMTALTTMPALAQQPEQYTTFEKYGFCGSIDDSCYNSWYDRTSGEEEPWKVFIYSHVATGVNPHDNRDAGVEALTELLEGQGYEVTTSQDPADLESGFGLRPYDAIVFFNTGRDAVTSLGMMALRIYVEGGGGFVGIHNAFGTNFNSTWFEGLLGAQLYDHGPRQAGTVIVESENDVSVAHLAEGTQFSDEEFYNLNPDPRWLSDVRILLSVDNATREQGLDGYYGNPGMGDTNPVSWCHYYDGGRAWLTTLGHSFEILEDENWRQHVLGGIDSVMGKEPFCQE</sequence>